<dbReference type="Proteomes" id="UP000437065">
    <property type="component" value="Unassembled WGS sequence"/>
</dbReference>
<protein>
    <submittedName>
        <fullName evidence="9">Uracil-DNA glycosylase</fullName>
    </submittedName>
</protein>
<name>A0A6B0T0I7_9EURY</name>
<comment type="caution">
    <text evidence="9">The sequence shown here is derived from an EMBL/GenBank/DDBJ whole genome shotgun (WGS) entry which is preliminary data.</text>
</comment>
<keyword evidence="5" id="KW-0408">Iron</keyword>
<evidence type="ECO:0000256" key="5">
    <source>
        <dbReference type="ARBA" id="ARBA00023004"/>
    </source>
</evidence>
<dbReference type="RefSeq" id="WP_159666794.1">
    <property type="nucleotide sequence ID" value="NZ_WUUS01000006.1"/>
</dbReference>
<dbReference type="SUPFAM" id="SSF52141">
    <property type="entry name" value="Uracil-DNA glycosylase-like"/>
    <property type="match status" value="1"/>
</dbReference>
<dbReference type="InterPro" id="IPR005122">
    <property type="entry name" value="Uracil-DNA_glycosylase-like"/>
</dbReference>
<dbReference type="PANTHER" id="PTHR33693">
    <property type="entry name" value="TYPE-5 URACIL-DNA GLYCOSYLASE"/>
    <property type="match status" value="1"/>
</dbReference>
<keyword evidence="2" id="KW-0479">Metal-binding</keyword>
<proteinExistence type="predicted"/>
<evidence type="ECO:0000256" key="1">
    <source>
        <dbReference type="ARBA" id="ARBA00022485"/>
    </source>
</evidence>
<keyword evidence="7" id="KW-0234">DNA repair</keyword>
<evidence type="ECO:0000256" key="6">
    <source>
        <dbReference type="ARBA" id="ARBA00023014"/>
    </source>
</evidence>
<evidence type="ECO:0000256" key="7">
    <source>
        <dbReference type="ARBA" id="ARBA00023204"/>
    </source>
</evidence>
<dbReference type="InterPro" id="IPR036895">
    <property type="entry name" value="Uracil-DNA_glycosylase-like_sf"/>
</dbReference>
<keyword evidence="3" id="KW-0227">DNA damage</keyword>
<keyword evidence="1" id="KW-0004">4Fe-4S</keyword>
<reference evidence="9 10" key="1">
    <citation type="submission" date="2019-12" db="EMBL/GenBank/DDBJ databases">
        <title>Isolation and characterization of three novel carbon monoxide-oxidizing members of Halobacteria from salione crusts and soils.</title>
        <authorList>
            <person name="Myers M.R."/>
            <person name="King G.M."/>
        </authorList>
    </citation>
    <scope>NUCLEOTIDE SEQUENCE [LARGE SCALE GENOMIC DNA]</scope>
    <source>
        <strain evidence="9 10">WSA2</strain>
    </source>
</reference>
<evidence type="ECO:0000313" key="9">
    <source>
        <dbReference type="EMBL" id="MXR41750.1"/>
    </source>
</evidence>
<evidence type="ECO:0000313" key="10">
    <source>
        <dbReference type="Proteomes" id="UP000437065"/>
    </source>
</evidence>
<dbReference type="InterPro" id="IPR051536">
    <property type="entry name" value="UDG_Type-4/5"/>
</dbReference>
<dbReference type="OrthoDB" id="210606at2157"/>
<dbReference type="GO" id="GO:0006281">
    <property type="term" value="P:DNA repair"/>
    <property type="evidence" value="ECO:0007669"/>
    <property type="project" value="UniProtKB-KW"/>
</dbReference>
<dbReference type="GO" id="GO:0051539">
    <property type="term" value="F:4 iron, 4 sulfur cluster binding"/>
    <property type="evidence" value="ECO:0007669"/>
    <property type="project" value="UniProtKB-KW"/>
</dbReference>
<dbReference type="AlphaFoldDB" id="A0A6B0T0I7"/>
<evidence type="ECO:0000256" key="3">
    <source>
        <dbReference type="ARBA" id="ARBA00022763"/>
    </source>
</evidence>
<dbReference type="Pfam" id="PF03167">
    <property type="entry name" value="UDG"/>
    <property type="match status" value="1"/>
</dbReference>
<dbReference type="GO" id="GO:0097506">
    <property type="term" value="F:deaminated base DNA N-glycosylase activity"/>
    <property type="evidence" value="ECO:0007669"/>
    <property type="project" value="UniProtKB-ARBA"/>
</dbReference>
<dbReference type="EMBL" id="WUUS01000006">
    <property type="protein sequence ID" value="MXR41750.1"/>
    <property type="molecule type" value="Genomic_DNA"/>
</dbReference>
<dbReference type="SMART" id="SM00986">
    <property type="entry name" value="UDG"/>
    <property type="match status" value="1"/>
</dbReference>
<evidence type="ECO:0000256" key="4">
    <source>
        <dbReference type="ARBA" id="ARBA00022801"/>
    </source>
</evidence>
<evidence type="ECO:0000256" key="2">
    <source>
        <dbReference type="ARBA" id="ARBA00022723"/>
    </source>
</evidence>
<dbReference type="SMART" id="SM00987">
    <property type="entry name" value="UreE_C"/>
    <property type="match status" value="1"/>
</dbReference>
<keyword evidence="4" id="KW-0378">Hydrolase</keyword>
<feature type="domain" description="Uracil-DNA glycosylase-like" evidence="8">
    <location>
        <begin position="38"/>
        <end position="197"/>
    </location>
</feature>
<dbReference type="PANTHER" id="PTHR33693:SF1">
    <property type="entry name" value="TYPE-4 URACIL-DNA GLYCOSYLASE"/>
    <property type="match status" value="1"/>
</dbReference>
<sequence length="207" mass="22847">MTGDDDRIRHPDPEDRLVLAPDCSRCPALVESRTRISWGTGSRDANVFVVGEAPGAGDPDAETWKGGNHTGCAYTSRHSGRRIRRLVRDLGYGDDCFFTNAAKCHPENDRDPTETELTNCRGHLETELEVVDPAVVVTTGKHATATLLAFEGIELDGFLDAVCEPIDCPTLGVTCLPILHPSYQEVWLSRLDLSDAEYRERISERLP</sequence>
<gene>
    <name evidence="9" type="ORF">GRX01_10430</name>
</gene>
<keyword evidence="10" id="KW-1185">Reference proteome</keyword>
<keyword evidence="6" id="KW-0411">Iron-sulfur</keyword>
<dbReference type="Gene3D" id="3.40.470.10">
    <property type="entry name" value="Uracil-DNA glycosylase-like domain"/>
    <property type="match status" value="1"/>
</dbReference>
<organism evidence="9 10">
    <name type="scientific">Halobaculum saliterrae</name>
    <dbReference type="NCBI Taxonomy" id="2073113"/>
    <lineage>
        <taxon>Archaea</taxon>
        <taxon>Methanobacteriati</taxon>
        <taxon>Methanobacteriota</taxon>
        <taxon>Stenosarchaea group</taxon>
        <taxon>Halobacteria</taxon>
        <taxon>Halobacteriales</taxon>
        <taxon>Haloferacaceae</taxon>
        <taxon>Halobaculum</taxon>
    </lineage>
</organism>
<accession>A0A6B0T0I7</accession>
<dbReference type="GO" id="GO:0046872">
    <property type="term" value="F:metal ion binding"/>
    <property type="evidence" value="ECO:0007669"/>
    <property type="project" value="UniProtKB-KW"/>
</dbReference>
<evidence type="ECO:0000259" key="8">
    <source>
        <dbReference type="SMART" id="SM00986"/>
    </source>
</evidence>